<dbReference type="EMBL" id="CASHTH010001505">
    <property type="protein sequence ID" value="CAI8016178.1"/>
    <property type="molecule type" value="Genomic_DNA"/>
</dbReference>
<proteinExistence type="predicted"/>
<dbReference type="InterPro" id="IPR036661">
    <property type="entry name" value="Luciferase-like_sf"/>
</dbReference>
<gene>
    <name evidence="6" type="ORF">GBAR_LOCUS9943</name>
</gene>
<evidence type="ECO:0000256" key="3">
    <source>
        <dbReference type="ARBA" id="ARBA00023002"/>
    </source>
</evidence>
<evidence type="ECO:0000313" key="6">
    <source>
        <dbReference type="EMBL" id="CAI8016178.1"/>
    </source>
</evidence>
<dbReference type="Gene3D" id="3.40.50.1820">
    <property type="entry name" value="alpha/beta hydrolase"/>
    <property type="match status" value="1"/>
</dbReference>
<dbReference type="Gene3D" id="3.20.20.30">
    <property type="entry name" value="Luciferase-like domain"/>
    <property type="match status" value="1"/>
</dbReference>
<evidence type="ECO:0000313" key="7">
    <source>
        <dbReference type="Proteomes" id="UP001174909"/>
    </source>
</evidence>
<dbReference type="Pfam" id="PF00296">
    <property type="entry name" value="Bac_luciferase"/>
    <property type="match status" value="1"/>
</dbReference>
<keyword evidence="7" id="KW-1185">Reference proteome</keyword>
<dbReference type="AlphaFoldDB" id="A0AA35WCC5"/>
<keyword evidence="4" id="KW-0503">Monooxygenase</keyword>
<organism evidence="6 7">
    <name type="scientific">Geodia barretti</name>
    <name type="common">Barrett's horny sponge</name>
    <dbReference type="NCBI Taxonomy" id="519541"/>
    <lineage>
        <taxon>Eukaryota</taxon>
        <taxon>Metazoa</taxon>
        <taxon>Porifera</taxon>
        <taxon>Demospongiae</taxon>
        <taxon>Heteroscleromorpha</taxon>
        <taxon>Tetractinellida</taxon>
        <taxon>Astrophorina</taxon>
        <taxon>Geodiidae</taxon>
        <taxon>Geodia</taxon>
    </lineage>
</organism>
<dbReference type="PANTHER" id="PTHR30011:SF16">
    <property type="entry name" value="C2H2 FINGER DOMAIN TRANSCRIPTION FACTOR (EUROFUNG)-RELATED"/>
    <property type="match status" value="1"/>
</dbReference>
<dbReference type="SUPFAM" id="SSF51679">
    <property type="entry name" value="Bacterial luciferase-like"/>
    <property type="match status" value="1"/>
</dbReference>
<keyword evidence="1" id="KW-0285">Flavoprotein</keyword>
<dbReference type="SUPFAM" id="SSF53474">
    <property type="entry name" value="alpha/beta-Hydrolases"/>
    <property type="match status" value="1"/>
</dbReference>
<dbReference type="GO" id="GO:0016705">
    <property type="term" value="F:oxidoreductase activity, acting on paired donors, with incorporation or reduction of molecular oxygen"/>
    <property type="evidence" value="ECO:0007669"/>
    <property type="project" value="InterPro"/>
</dbReference>
<reference evidence="6" key="1">
    <citation type="submission" date="2023-03" db="EMBL/GenBank/DDBJ databases">
        <authorList>
            <person name="Steffen K."/>
            <person name="Cardenas P."/>
        </authorList>
    </citation>
    <scope>NUCLEOTIDE SEQUENCE</scope>
</reference>
<protein>
    <submittedName>
        <fullName evidence="6">5,10-methylenetetrahydromethanopterin reductase</fullName>
    </submittedName>
</protein>
<evidence type="ECO:0000259" key="5">
    <source>
        <dbReference type="Pfam" id="PF00296"/>
    </source>
</evidence>
<keyword evidence="3" id="KW-0560">Oxidoreductase</keyword>
<dbReference type="InterPro" id="IPR011251">
    <property type="entry name" value="Luciferase-like_dom"/>
</dbReference>
<accession>A0AA35WCC5</accession>
<sequence length="313" mass="34065">MGGGSFGAAISFGCASRNPERVKAIFPSNIAGGTICDAYLAGKLFHSLDMAMNQGIGTVIDAFDPDDRFSPFSPERAQHDSEYRSSLESMRPEEFSQVMRDTIYALFDGPYVSLGMTAEALKGIRTPAIIMPGSNYIHPRPLAERVHRLVPNSQWGETPPHGEAPQQYTKRVLIFDVLEPDAPEDSMPTNANIGILVPGSYEGPPPKMDEFARFFRSAEELGFESVWATDRIFHRINILDPFTLLACAAASTSTIRLGTAVILFALRHPALVAKTTATLDYMSGGRLTLGISLGDEMRVPVSGRGCRPTGRPV</sequence>
<comment type="caution">
    <text evidence="6">The sequence shown here is derived from an EMBL/GenBank/DDBJ whole genome shotgun (WGS) entry which is preliminary data.</text>
</comment>
<evidence type="ECO:0000256" key="4">
    <source>
        <dbReference type="ARBA" id="ARBA00023033"/>
    </source>
</evidence>
<dbReference type="InterPro" id="IPR029058">
    <property type="entry name" value="AB_hydrolase_fold"/>
</dbReference>
<evidence type="ECO:0000256" key="2">
    <source>
        <dbReference type="ARBA" id="ARBA00022643"/>
    </source>
</evidence>
<keyword evidence="2" id="KW-0288">FMN</keyword>
<evidence type="ECO:0000256" key="1">
    <source>
        <dbReference type="ARBA" id="ARBA00022630"/>
    </source>
</evidence>
<dbReference type="GO" id="GO:0004497">
    <property type="term" value="F:monooxygenase activity"/>
    <property type="evidence" value="ECO:0007669"/>
    <property type="project" value="UniProtKB-KW"/>
</dbReference>
<dbReference type="Proteomes" id="UP001174909">
    <property type="component" value="Unassembled WGS sequence"/>
</dbReference>
<dbReference type="InterPro" id="IPR051260">
    <property type="entry name" value="Diverse_substr_monoxygenases"/>
</dbReference>
<dbReference type="PANTHER" id="PTHR30011">
    <property type="entry name" value="ALKANESULFONATE MONOOXYGENASE-RELATED"/>
    <property type="match status" value="1"/>
</dbReference>
<name>A0AA35WCC5_GEOBA</name>
<feature type="domain" description="Luciferase-like" evidence="5">
    <location>
        <begin position="204"/>
        <end position="295"/>
    </location>
</feature>